<dbReference type="Proteomes" id="UP000053890">
    <property type="component" value="Unassembled WGS sequence"/>
</dbReference>
<keyword evidence="2" id="KW-1185">Reference proteome</keyword>
<evidence type="ECO:0000313" key="2">
    <source>
        <dbReference type="Proteomes" id="UP000053890"/>
    </source>
</evidence>
<reference evidence="1 2" key="1">
    <citation type="journal article" date="2015" name="Front. Microbiol.">
        <title>Genome sequence of the plant growth promoting endophytic yeast Rhodotorula graminis WP1.</title>
        <authorList>
            <person name="Firrincieli A."/>
            <person name="Otillar R."/>
            <person name="Salamov A."/>
            <person name="Schmutz J."/>
            <person name="Khan Z."/>
            <person name="Redman R.S."/>
            <person name="Fleck N.D."/>
            <person name="Lindquist E."/>
            <person name="Grigoriev I.V."/>
            <person name="Doty S.L."/>
        </authorList>
    </citation>
    <scope>NUCLEOTIDE SEQUENCE [LARGE SCALE GENOMIC DNA]</scope>
    <source>
        <strain evidence="1 2">WP1</strain>
    </source>
</reference>
<organism evidence="1 2">
    <name type="scientific">Rhodotorula graminis (strain WP1)</name>
    <dbReference type="NCBI Taxonomy" id="578459"/>
    <lineage>
        <taxon>Eukaryota</taxon>
        <taxon>Fungi</taxon>
        <taxon>Dikarya</taxon>
        <taxon>Basidiomycota</taxon>
        <taxon>Pucciniomycotina</taxon>
        <taxon>Microbotryomycetes</taxon>
        <taxon>Sporidiobolales</taxon>
        <taxon>Sporidiobolaceae</taxon>
        <taxon>Rhodotorula</taxon>
    </lineage>
</organism>
<proteinExistence type="predicted"/>
<dbReference type="EMBL" id="KQ474082">
    <property type="protein sequence ID" value="KPV73506.1"/>
    <property type="molecule type" value="Genomic_DNA"/>
</dbReference>
<evidence type="ECO:0000313" key="1">
    <source>
        <dbReference type="EMBL" id="KPV73506.1"/>
    </source>
</evidence>
<dbReference type="RefSeq" id="XP_018269555.1">
    <property type="nucleotide sequence ID" value="XM_018414614.1"/>
</dbReference>
<protein>
    <recommendedName>
        <fullName evidence="3">F-box domain-containing protein</fullName>
    </recommendedName>
</protein>
<dbReference type="OrthoDB" id="3247499at2759"/>
<gene>
    <name evidence="1" type="ORF">RHOBADRAFT_45469</name>
</gene>
<dbReference type="AlphaFoldDB" id="A0A0P9ENB7"/>
<accession>A0A0P9ENB7</accession>
<evidence type="ECO:0008006" key="3">
    <source>
        <dbReference type="Google" id="ProtNLM"/>
    </source>
</evidence>
<dbReference type="GeneID" id="28975062"/>
<name>A0A0P9ENB7_RHOGW</name>
<sequence length="379" mass="41482">MSTSSSSRRLPDELVVMVIDWCDHLDDKRLGTLAALCRLSKRFTPVAERLLYSDLVLNSYPGEPLNTNSALYALIKHPRLRRLVKKVDLYIENESLDDMSDEIIHVLCGMPNIQDMLAPALPAARLVLANPECRLLSFNPFRWDNDAASLMVDRPTAFTVLQHVGVEFEDGLTNGPPPVLPAFSSLAVRRGHELPAFALFTAPLAGQLTDLVIYHSSNPFSPADLSAWIRLRRLEVYTWVLHDRVQLDRSIPGVVAILQSVPRSPVFTSFALRLVASESGSTAGAEASFELPASSNDILLALPPHLHHLSLVTNAIRSVDLATYLLSSLRPPALRTLRVGHALGSGFRAILDDADGVHSALAGELERAGIEVTTTAAER</sequence>